<feature type="transmembrane region" description="Helical" evidence="4">
    <location>
        <begin position="131"/>
        <end position="161"/>
    </location>
</feature>
<feature type="transmembrane region" description="Helical" evidence="4">
    <location>
        <begin position="182"/>
        <end position="199"/>
    </location>
</feature>
<sequence length="540" mass="60878">MLESLANFVNAAIVSSGLEKYLVYQTGDAMVHPGLPLGWVVSVLFLMLFMIFWMSRKVPRNISDATISLNSIPLFGGISVGRITLSFITRPQLITSLRIISSLIFLLVIASGLFGTAIAERNLATMLTWTLWWSGVVISILFVGSAWCAICPWDAIATWLVRQRLWRRARENSSLNLKVPKYLQNIWPAIILFVVLTWLELGVGITTNPYATALLALFIVVLATVSLAVYERKAFCRYFCPVGRTIGAYAGIAPIALRPINKSICHSCKTRECFHGSENIEPCPTYLLMGSIKQNTYCTSCGACTQSCPKQNINWQLRPLGYEATYVARPHWDESWFILGLLSLTLFHGFTMLPFWQDWMQKLAYLIGDSGQLLISFSIGMFLAMLVPIILYSLSISLLSKISENTEWRRLFSAMAFSILPLAFSFHLAHNLSHLVRESKGFWSVLMNPFGTNTLPLSAQEIHLRHSNAILPNDLVSAMQALLILLGFWIALKILRYRVSQITSDILNYSRWVPLPMILFISSISLLSLWLLMQPMVMRM</sequence>
<feature type="transmembrane region" description="Helical" evidence="4">
    <location>
        <begin position="375"/>
        <end position="399"/>
    </location>
</feature>
<dbReference type="PANTHER" id="PTHR30224">
    <property type="entry name" value="ELECTRON TRANSPORT PROTEIN"/>
    <property type="match status" value="1"/>
</dbReference>
<evidence type="ECO:0000256" key="4">
    <source>
        <dbReference type="SAM" id="Phobius"/>
    </source>
</evidence>
<organism evidence="6">
    <name type="scientific">hydrothermal vent metagenome</name>
    <dbReference type="NCBI Taxonomy" id="652676"/>
    <lineage>
        <taxon>unclassified sequences</taxon>
        <taxon>metagenomes</taxon>
        <taxon>ecological metagenomes</taxon>
    </lineage>
</organism>
<keyword evidence="2" id="KW-1003">Cell membrane</keyword>
<evidence type="ECO:0000256" key="2">
    <source>
        <dbReference type="ARBA" id="ARBA00022475"/>
    </source>
</evidence>
<reference evidence="6" key="1">
    <citation type="submission" date="2018-06" db="EMBL/GenBank/DDBJ databases">
        <authorList>
            <person name="Zhirakovskaya E."/>
        </authorList>
    </citation>
    <scope>NUCLEOTIDE SEQUENCE</scope>
</reference>
<dbReference type="InterPro" id="IPR052378">
    <property type="entry name" value="NosR_regulator"/>
</dbReference>
<keyword evidence="3 4" id="KW-0472">Membrane</keyword>
<feature type="transmembrane region" description="Helical" evidence="4">
    <location>
        <begin position="211"/>
        <end position="230"/>
    </location>
</feature>
<evidence type="ECO:0000313" key="6">
    <source>
        <dbReference type="EMBL" id="VAW99644.1"/>
    </source>
</evidence>
<accession>A0A3B1B011</accession>
<comment type="subcellular location">
    <subcellularLocation>
        <location evidence="1">Cell membrane</location>
    </subcellularLocation>
</comment>
<keyword evidence="4" id="KW-1133">Transmembrane helix</keyword>
<feature type="transmembrane region" description="Helical" evidence="4">
    <location>
        <begin position="512"/>
        <end position="532"/>
    </location>
</feature>
<dbReference type="GO" id="GO:0005886">
    <property type="term" value="C:plasma membrane"/>
    <property type="evidence" value="ECO:0007669"/>
    <property type="project" value="UniProtKB-SubCell"/>
</dbReference>
<keyword evidence="4" id="KW-0812">Transmembrane</keyword>
<feature type="domain" description="4Fe-4S ferredoxin-type" evidence="5">
    <location>
        <begin position="288"/>
        <end position="318"/>
    </location>
</feature>
<dbReference type="Pfam" id="PF12801">
    <property type="entry name" value="Fer4_5"/>
    <property type="match status" value="2"/>
</dbReference>
<feature type="transmembrane region" description="Helical" evidence="4">
    <location>
        <begin position="99"/>
        <end position="119"/>
    </location>
</feature>
<feature type="transmembrane region" description="Helical" evidence="4">
    <location>
        <begin position="411"/>
        <end position="429"/>
    </location>
</feature>
<dbReference type="InterPro" id="IPR017900">
    <property type="entry name" value="4Fe4S_Fe_S_CS"/>
</dbReference>
<evidence type="ECO:0000259" key="5">
    <source>
        <dbReference type="PROSITE" id="PS51379"/>
    </source>
</evidence>
<gene>
    <name evidence="6" type="ORF">MNBD_GAMMA22-2871</name>
</gene>
<dbReference type="PANTHER" id="PTHR30224:SF4">
    <property type="entry name" value="ELECTRON TRANSPORT PROTEIN YCCM-RELATED"/>
    <property type="match status" value="1"/>
</dbReference>
<feature type="transmembrane region" description="Helical" evidence="4">
    <location>
        <begin position="471"/>
        <end position="492"/>
    </location>
</feature>
<feature type="transmembrane region" description="Helical" evidence="4">
    <location>
        <begin position="37"/>
        <end position="54"/>
    </location>
</feature>
<dbReference type="EMBL" id="UOFS01000040">
    <property type="protein sequence ID" value="VAW99644.1"/>
    <property type="molecule type" value="Genomic_DNA"/>
</dbReference>
<evidence type="ECO:0000256" key="1">
    <source>
        <dbReference type="ARBA" id="ARBA00004236"/>
    </source>
</evidence>
<dbReference type="PROSITE" id="PS00198">
    <property type="entry name" value="4FE4S_FER_1"/>
    <property type="match status" value="1"/>
</dbReference>
<dbReference type="InterPro" id="IPR017896">
    <property type="entry name" value="4Fe4S_Fe-S-bd"/>
</dbReference>
<protein>
    <submittedName>
        <fullName evidence="6">Nitrogen assimilation regulatory protein</fullName>
    </submittedName>
</protein>
<proteinExistence type="predicted"/>
<evidence type="ECO:0000256" key="3">
    <source>
        <dbReference type="ARBA" id="ARBA00023136"/>
    </source>
</evidence>
<dbReference type="AlphaFoldDB" id="A0A3B1B011"/>
<feature type="transmembrane region" description="Helical" evidence="4">
    <location>
        <begin position="336"/>
        <end position="355"/>
    </location>
</feature>
<dbReference type="PROSITE" id="PS51379">
    <property type="entry name" value="4FE4S_FER_2"/>
    <property type="match status" value="1"/>
</dbReference>
<name>A0A3B1B011_9ZZZZ</name>